<dbReference type="InterPro" id="IPR049945">
    <property type="entry name" value="AAA_22"/>
</dbReference>
<evidence type="ECO:0000313" key="3">
    <source>
        <dbReference type="EMBL" id="GFE05555.1"/>
    </source>
</evidence>
<evidence type="ECO:0000313" key="4">
    <source>
        <dbReference type="EMBL" id="GFE07221.1"/>
    </source>
</evidence>
<gene>
    <name evidence="3" type="ORF">Scani_18230</name>
    <name evidence="4" type="ORF">Scani_34890</name>
    <name evidence="5" type="ORF">Scani_78400</name>
</gene>
<feature type="domain" description="ORC1/DEAH AAA+ ATPase" evidence="2">
    <location>
        <begin position="238"/>
        <end position="353"/>
    </location>
</feature>
<evidence type="ECO:0000259" key="2">
    <source>
        <dbReference type="Pfam" id="PF13401"/>
    </source>
</evidence>
<dbReference type="EMBL" id="BLIN01000003">
    <property type="protein sequence ID" value="GFE05555.1"/>
    <property type="molecule type" value="Genomic_DNA"/>
</dbReference>
<dbReference type="SUPFAM" id="SSF52540">
    <property type="entry name" value="P-loop containing nucleoside triphosphate hydrolases"/>
    <property type="match status" value="1"/>
</dbReference>
<feature type="compositionally biased region" description="Basic and acidic residues" evidence="1">
    <location>
        <begin position="463"/>
        <end position="482"/>
    </location>
</feature>
<dbReference type="GO" id="GO:0016887">
    <property type="term" value="F:ATP hydrolysis activity"/>
    <property type="evidence" value="ECO:0007669"/>
    <property type="project" value="InterPro"/>
</dbReference>
<dbReference type="EMBL" id="BLIN01000005">
    <property type="protein sequence ID" value="GFE07221.1"/>
    <property type="molecule type" value="Genomic_DNA"/>
</dbReference>
<feature type="region of interest" description="Disordered" evidence="1">
    <location>
        <begin position="428"/>
        <end position="493"/>
    </location>
</feature>
<feature type="region of interest" description="Disordered" evidence="1">
    <location>
        <begin position="170"/>
        <end position="195"/>
    </location>
</feature>
<dbReference type="OrthoDB" id="3979341at2"/>
<evidence type="ECO:0000256" key="1">
    <source>
        <dbReference type="SAM" id="MobiDB-lite"/>
    </source>
</evidence>
<dbReference type="Gene3D" id="3.40.50.300">
    <property type="entry name" value="P-loop containing nucleotide triphosphate hydrolases"/>
    <property type="match status" value="1"/>
</dbReference>
<dbReference type="Pfam" id="PF13401">
    <property type="entry name" value="AAA_22"/>
    <property type="match status" value="1"/>
</dbReference>
<accession>A0A640S7F7</accession>
<organism evidence="3 6">
    <name type="scientific">Streptomyces caniferus</name>
    <dbReference type="NCBI Taxonomy" id="285557"/>
    <lineage>
        <taxon>Bacteria</taxon>
        <taxon>Bacillati</taxon>
        <taxon>Actinomycetota</taxon>
        <taxon>Actinomycetes</taxon>
        <taxon>Kitasatosporales</taxon>
        <taxon>Streptomycetaceae</taxon>
        <taxon>Streptomyces</taxon>
    </lineage>
</organism>
<dbReference type="InterPro" id="IPR027417">
    <property type="entry name" value="P-loop_NTPase"/>
</dbReference>
<sequence>MTVLQTPVGEAVQGPAGSADAGRVERAVVVRRLLAVDRGEGGLSSLHVRIAAGLAGVTERTVWRWLAEGREGRVEARPRQGGFVVGDALWEVLTQAGGNVAELRRRMLRAQDEGVLEHWEAEFVPSLATLHRAVKDELRAGRVLQVARAASGRVEPSRYDRAPAELGFVDGANGPPVVDGPDAMPSGTGGEERPGAVKTASRTRVSGGVRLYAPGARSVSTRQVAGVVEAVGHTVAARGIGCVYGDTGLGKTVAVEQALHLLPGRVPVWRAVVGVRPGLPQVRAALCEALRLPSGSLTHRAGPADQALAEALAEPGVLFLDNAQRLSPPVLDYLRQLWDSPGCAAALVLCGAGSERALARAAAMRSRVLTWHQVSRLDTEDVPQTLGLFHPVWEDADPVDLGRADEQTARGNFRTWAKITSHVCAARGRDPGAVWGGRRSTRPAPGSARTHDGPLTCPGHTGSDGREPHPVRRGGKQRDDGQRTAGHQRWPRR</sequence>
<reference evidence="3 6" key="1">
    <citation type="submission" date="2019-12" db="EMBL/GenBank/DDBJ databases">
        <title>Whole genome shotgun sequence of Streptomyces caniferus NBRC 15389.</title>
        <authorList>
            <person name="Ichikawa N."/>
            <person name="Kimura A."/>
            <person name="Kitahashi Y."/>
            <person name="Komaki H."/>
            <person name="Tamura T."/>
        </authorList>
    </citation>
    <scope>NUCLEOTIDE SEQUENCE [LARGE SCALE GENOMIC DNA]</scope>
    <source>
        <strain evidence="3 6">NBRC 15389</strain>
    </source>
</reference>
<evidence type="ECO:0000313" key="6">
    <source>
        <dbReference type="Proteomes" id="UP000435837"/>
    </source>
</evidence>
<dbReference type="RefSeq" id="WP_159471947.1">
    <property type="nucleotide sequence ID" value="NZ_BAAATH010000005.1"/>
</dbReference>
<evidence type="ECO:0000313" key="5">
    <source>
        <dbReference type="EMBL" id="GFE11572.1"/>
    </source>
</evidence>
<proteinExistence type="predicted"/>
<protein>
    <recommendedName>
        <fullName evidence="2">ORC1/DEAH AAA+ ATPase domain-containing protein</fullName>
    </recommendedName>
</protein>
<dbReference type="EMBL" id="BLIN01000006">
    <property type="protein sequence ID" value="GFE11572.1"/>
    <property type="molecule type" value="Genomic_DNA"/>
</dbReference>
<dbReference type="AlphaFoldDB" id="A0A640S7F7"/>
<comment type="caution">
    <text evidence="3">The sequence shown here is derived from an EMBL/GenBank/DDBJ whole genome shotgun (WGS) entry which is preliminary data.</text>
</comment>
<dbReference type="GeneID" id="96640757"/>
<dbReference type="Proteomes" id="UP000435837">
    <property type="component" value="Unassembled WGS sequence"/>
</dbReference>
<name>A0A640S7F7_9ACTN</name>